<feature type="signal peptide" evidence="1">
    <location>
        <begin position="1"/>
        <end position="22"/>
    </location>
</feature>
<dbReference type="RefSeq" id="WP_251611699.1">
    <property type="nucleotide sequence ID" value="NZ_JAMQJY010000007.1"/>
</dbReference>
<evidence type="ECO:0000256" key="1">
    <source>
        <dbReference type="SAM" id="SignalP"/>
    </source>
</evidence>
<comment type="caution">
    <text evidence="2">The sequence shown here is derived from an EMBL/GenBank/DDBJ whole genome shotgun (WGS) entry which is preliminary data.</text>
</comment>
<organism evidence="2 3">
    <name type="scientific">Alkalicoccobacillus plakortidis</name>
    <dbReference type="NCBI Taxonomy" id="444060"/>
    <lineage>
        <taxon>Bacteria</taxon>
        <taxon>Bacillati</taxon>
        <taxon>Bacillota</taxon>
        <taxon>Bacilli</taxon>
        <taxon>Bacillales</taxon>
        <taxon>Bacillaceae</taxon>
        <taxon>Alkalicoccobacillus</taxon>
    </lineage>
</organism>
<proteinExistence type="predicted"/>
<dbReference type="Proteomes" id="UP001203665">
    <property type="component" value="Unassembled WGS sequence"/>
</dbReference>
<accession>A0ABT0XQ16</accession>
<name>A0ABT0XQ16_9BACI</name>
<dbReference type="PROSITE" id="PS51257">
    <property type="entry name" value="PROKAR_LIPOPROTEIN"/>
    <property type="match status" value="1"/>
</dbReference>
<evidence type="ECO:0008006" key="4">
    <source>
        <dbReference type="Google" id="ProtNLM"/>
    </source>
</evidence>
<keyword evidence="3" id="KW-1185">Reference proteome</keyword>
<reference evidence="2" key="1">
    <citation type="submission" date="2022-06" db="EMBL/GenBank/DDBJ databases">
        <title>Alkalicoccobacillus porphyridii sp. nov., isolated from a marine red alga, Porphyridium purpureum and reclassification of Shouchella plakortidis and Shouchella gibsonii as Alkalicoccobacillus plakortidis comb. nov. and Alkalicoccobacillus gibsonii comb. nov.</title>
        <authorList>
            <person name="Kim K.H."/>
            <person name="Lee J.K."/>
            <person name="Han D.M."/>
            <person name="Baek J.H."/>
            <person name="Jeon C.O."/>
        </authorList>
    </citation>
    <scope>NUCLEOTIDE SEQUENCE</scope>
    <source>
        <strain evidence="2">DSM 19153</strain>
    </source>
</reference>
<evidence type="ECO:0000313" key="2">
    <source>
        <dbReference type="EMBL" id="MCM2677902.1"/>
    </source>
</evidence>
<gene>
    <name evidence="2" type="ORF">NDM98_22485</name>
</gene>
<sequence>MNNPIRCLLLLSLLLLSGCFNDSSSVKSELNSTACSEFDREPFVFVKAVESVDLLAHVKIGELHAVVDDYGIVAPIFQVEILDVLKGEPVEGTITVYQEKECDFALFEEGEEWVLFLNEMDGDIEADYGIKGSKYGVFRIDDSVIEGLR</sequence>
<dbReference type="EMBL" id="JAMQJY010000007">
    <property type="protein sequence ID" value="MCM2677902.1"/>
    <property type="molecule type" value="Genomic_DNA"/>
</dbReference>
<evidence type="ECO:0000313" key="3">
    <source>
        <dbReference type="Proteomes" id="UP001203665"/>
    </source>
</evidence>
<keyword evidence="1" id="KW-0732">Signal</keyword>
<protein>
    <recommendedName>
        <fullName evidence="4">Lipoprotein</fullName>
    </recommendedName>
</protein>
<feature type="chain" id="PRO_5047410771" description="Lipoprotein" evidence="1">
    <location>
        <begin position="23"/>
        <end position="149"/>
    </location>
</feature>